<gene>
    <name evidence="2" type="ORF">BUALT_BualtUnG0061100</name>
</gene>
<feature type="compositionally biased region" description="Basic and acidic residues" evidence="1">
    <location>
        <begin position="210"/>
        <end position="223"/>
    </location>
</feature>
<feature type="region of interest" description="Disordered" evidence="1">
    <location>
        <begin position="168"/>
        <end position="233"/>
    </location>
</feature>
<reference evidence="2" key="1">
    <citation type="submission" date="2019-10" db="EMBL/GenBank/DDBJ databases">
        <authorList>
            <person name="Zhang R."/>
            <person name="Pan Y."/>
            <person name="Wang J."/>
            <person name="Ma R."/>
            <person name="Yu S."/>
        </authorList>
    </citation>
    <scope>NUCLEOTIDE SEQUENCE</scope>
    <source>
        <strain evidence="2">LA-IB0</strain>
        <tissue evidence="2">Leaf</tissue>
    </source>
</reference>
<keyword evidence="3" id="KW-1185">Reference proteome</keyword>
<evidence type="ECO:0000313" key="2">
    <source>
        <dbReference type="EMBL" id="KAG8362584.1"/>
    </source>
</evidence>
<comment type="caution">
    <text evidence="2">The sequence shown here is derived from an EMBL/GenBank/DDBJ whole genome shotgun (WGS) entry which is preliminary data.</text>
</comment>
<evidence type="ECO:0000256" key="1">
    <source>
        <dbReference type="SAM" id="MobiDB-lite"/>
    </source>
</evidence>
<dbReference type="AlphaFoldDB" id="A0AAV6W4P3"/>
<dbReference type="EMBL" id="WHWC01000436">
    <property type="protein sequence ID" value="KAG8362584.1"/>
    <property type="molecule type" value="Genomic_DNA"/>
</dbReference>
<protein>
    <submittedName>
        <fullName evidence="2">Uncharacterized protein</fullName>
    </submittedName>
</protein>
<dbReference type="Proteomes" id="UP000826271">
    <property type="component" value="Unassembled WGS sequence"/>
</dbReference>
<accession>A0AAV6W4P3</accession>
<name>A0AAV6W4P3_9LAMI</name>
<sequence length="233" mass="26020">MGLLTNRVERSEIKAGDHIYSYRAVFAYSHHGVNVPATMNCGRPADYAACPFRDPRVLRWSSMSSQHRQPVGSGHRRETFILFLVWSSPGKSVFPCLNFLSCGSLASIHISWSIEHESDSDSRLMGNLKEMPHNSRDGGESLLEMAQDSSDSNKLGQINQLILQIRRKTTSQSKGDEDDIHETMNGEGSCDKNKLNNIPSSQPNNGASMEEDKTNHSNPEKKRYGFAAMSTTW</sequence>
<proteinExistence type="predicted"/>
<feature type="compositionally biased region" description="Polar residues" evidence="1">
    <location>
        <begin position="195"/>
        <end position="207"/>
    </location>
</feature>
<feature type="compositionally biased region" description="Basic and acidic residues" evidence="1">
    <location>
        <begin position="181"/>
        <end position="194"/>
    </location>
</feature>
<organism evidence="2 3">
    <name type="scientific">Buddleja alternifolia</name>
    <dbReference type="NCBI Taxonomy" id="168488"/>
    <lineage>
        <taxon>Eukaryota</taxon>
        <taxon>Viridiplantae</taxon>
        <taxon>Streptophyta</taxon>
        <taxon>Embryophyta</taxon>
        <taxon>Tracheophyta</taxon>
        <taxon>Spermatophyta</taxon>
        <taxon>Magnoliopsida</taxon>
        <taxon>eudicotyledons</taxon>
        <taxon>Gunneridae</taxon>
        <taxon>Pentapetalae</taxon>
        <taxon>asterids</taxon>
        <taxon>lamiids</taxon>
        <taxon>Lamiales</taxon>
        <taxon>Scrophulariaceae</taxon>
        <taxon>Buddlejeae</taxon>
        <taxon>Buddleja</taxon>
    </lineage>
</organism>
<evidence type="ECO:0000313" key="3">
    <source>
        <dbReference type="Proteomes" id="UP000826271"/>
    </source>
</evidence>